<evidence type="ECO:0008006" key="3">
    <source>
        <dbReference type="Google" id="ProtNLM"/>
    </source>
</evidence>
<dbReference type="Proteomes" id="UP000287410">
    <property type="component" value="Unassembled WGS sequence"/>
</dbReference>
<proteinExistence type="predicted"/>
<dbReference type="InterPro" id="IPR007833">
    <property type="entry name" value="Capsule_polysaccharide_synth"/>
</dbReference>
<organism evidence="1 2">
    <name type="scientific">Aliidiomarina sedimenti</name>
    <dbReference type="NCBI Taxonomy" id="1933879"/>
    <lineage>
        <taxon>Bacteria</taxon>
        <taxon>Pseudomonadati</taxon>
        <taxon>Pseudomonadota</taxon>
        <taxon>Gammaproteobacteria</taxon>
        <taxon>Alteromonadales</taxon>
        <taxon>Idiomarinaceae</taxon>
        <taxon>Aliidiomarina</taxon>
    </lineage>
</organism>
<comment type="caution">
    <text evidence="1">The sequence shown here is derived from an EMBL/GenBank/DDBJ whole genome shotgun (WGS) entry which is preliminary data.</text>
</comment>
<keyword evidence="2" id="KW-1185">Reference proteome</keyword>
<evidence type="ECO:0000313" key="2">
    <source>
        <dbReference type="Proteomes" id="UP000287410"/>
    </source>
</evidence>
<sequence>MKTITYFTKENDDLLLELSNVGYEIVFNYGISSNFAKRSIEQRHILSEASGESVEIGRTAVQQRGSVKSKARIFEFLKHFSRHSESHWKREGYSSSRPRVELFDWYKDTYWILYDYYRSIVIRENVERIFFNRVPHMGFDTVLNDVAEDLSVPKLIFHQSLFPDRFFYGRTVEELFSTENKARVSDPIEIKELNLFYMKKRPQKKNFDKIKELASAKKNHIFKGIKPHRLSSFVYALALPKSDFIGQAVFLDLKKWRYDKLTKNGMATKKAIPKHFVYFPLHLEPEATTSALGGDWDDQVSAIESLSHSLPLDVSIVIKENPKQTWLYRNENFYLRLKRLPNVLWSDSAADSKKLIRESIFVATITGTAGYEALLEKKPVLFFGNAWYGNIPGAKKYESGIDLLKYMDFEVDIDLVKKEVNNIISRCGTGLVYAPYKPISQMKNEEANKITAKSILEIDELILGGENC</sequence>
<accession>A0ABY0BZ23</accession>
<dbReference type="RefSeq" id="WP_126789280.1">
    <property type="nucleotide sequence ID" value="NZ_PIPN01000003.1"/>
</dbReference>
<name>A0ABY0BZ23_9GAMM</name>
<evidence type="ECO:0000313" key="1">
    <source>
        <dbReference type="EMBL" id="RUO30009.1"/>
    </source>
</evidence>
<protein>
    <recommendedName>
        <fullName evidence="3">Capsule polysaccharide biosynthesis protein</fullName>
    </recommendedName>
</protein>
<gene>
    <name evidence="1" type="ORF">CWE12_08595</name>
</gene>
<reference evidence="1 2" key="1">
    <citation type="journal article" date="2018" name="Front. Microbiol.">
        <title>Genome-Based Analysis Reveals the Taxonomy and Diversity of the Family Idiomarinaceae.</title>
        <authorList>
            <person name="Liu Y."/>
            <person name="Lai Q."/>
            <person name="Shao Z."/>
        </authorList>
    </citation>
    <scope>NUCLEOTIDE SEQUENCE [LARGE SCALE GENOMIC DNA]</scope>
    <source>
        <strain evidence="1 2">GBSy1</strain>
    </source>
</reference>
<dbReference type="Pfam" id="PF05159">
    <property type="entry name" value="Capsule_synth"/>
    <property type="match status" value="1"/>
</dbReference>
<dbReference type="EMBL" id="PIPN01000003">
    <property type="protein sequence ID" value="RUO30009.1"/>
    <property type="molecule type" value="Genomic_DNA"/>
</dbReference>